<proteinExistence type="predicted"/>
<gene>
    <name evidence="3" type="ORF">ANE_LOCUS3619</name>
</gene>
<feature type="signal peptide" evidence="2">
    <location>
        <begin position="1"/>
        <end position="26"/>
    </location>
</feature>
<feature type="region of interest" description="Disordered" evidence="1">
    <location>
        <begin position="27"/>
        <end position="58"/>
    </location>
</feature>
<keyword evidence="4" id="KW-1185">Reference proteome</keyword>
<dbReference type="EMBL" id="CABITT030000001">
    <property type="protein sequence ID" value="VVA93174.1"/>
    <property type="molecule type" value="Genomic_DNA"/>
</dbReference>
<sequence length="129" mass="13998">MGRNITKKMMVLVLLLHLLMISSSSGLDVKTPNANGEGERFSPYESQGKTPKSADSDSKVFHGKTCYSAVKGYMGLFDLLECLICDLNVEIQSGHRVFDTYLSSNQVVLLSADASCDPEVGESCDNGLK</sequence>
<evidence type="ECO:0000313" key="4">
    <source>
        <dbReference type="Proteomes" id="UP000489600"/>
    </source>
</evidence>
<comment type="caution">
    <text evidence="3">The sequence shown here is derived from an EMBL/GenBank/DDBJ whole genome shotgun (WGS) entry which is preliminary data.</text>
</comment>
<feature type="chain" id="PRO_5022003437" description="Gnk2-homologous domain-containing protein" evidence="2">
    <location>
        <begin position="27"/>
        <end position="129"/>
    </location>
</feature>
<organism evidence="3 4">
    <name type="scientific">Arabis nemorensis</name>
    <dbReference type="NCBI Taxonomy" id="586526"/>
    <lineage>
        <taxon>Eukaryota</taxon>
        <taxon>Viridiplantae</taxon>
        <taxon>Streptophyta</taxon>
        <taxon>Embryophyta</taxon>
        <taxon>Tracheophyta</taxon>
        <taxon>Spermatophyta</taxon>
        <taxon>Magnoliopsida</taxon>
        <taxon>eudicotyledons</taxon>
        <taxon>Gunneridae</taxon>
        <taxon>Pentapetalae</taxon>
        <taxon>rosids</taxon>
        <taxon>malvids</taxon>
        <taxon>Brassicales</taxon>
        <taxon>Brassicaceae</taxon>
        <taxon>Arabideae</taxon>
        <taxon>Arabis</taxon>
    </lineage>
</organism>
<protein>
    <recommendedName>
        <fullName evidence="5">Gnk2-homologous domain-containing protein</fullName>
    </recommendedName>
</protein>
<accession>A0A565AW81</accession>
<name>A0A565AW81_9BRAS</name>
<keyword evidence="2" id="KW-0732">Signal</keyword>
<evidence type="ECO:0000256" key="1">
    <source>
        <dbReference type="SAM" id="MobiDB-lite"/>
    </source>
</evidence>
<evidence type="ECO:0000313" key="3">
    <source>
        <dbReference type="EMBL" id="VVA93174.1"/>
    </source>
</evidence>
<evidence type="ECO:0000256" key="2">
    <source>
        <dbReference type="SAM" id="SignalP"/>
    </source>
</evidence>
<dbReference type="AlphaFoldDB" id="A0A565AW81"/>
<evidence type="ECO:0008006" key="5">
    <source>
        <dbReference type="Google" id="ProtNLM"/>
    </source>
</evidence>
<dbReference type="Proteomes" id="UP000489600">
    <property type="component" value="Unassembled WGS sequence"/>
</dbReference>
<reference evidence="3" key="1">
    <citation type="submission" date="2019-07" db="EMBL/GenBank/DDBJ databases">
        <authorList>
            <person name="Dittberner H."/>
        </authorList>
    </citation>
    <scope>NUCLEOTIDE SEQUENCE [LARGE SCALE GENOMIC DNA]</scope>
</reference>